<dbReference type="AlphaFoldDB" id="A0A653CT22"/>
<proteinExistence type="predicted"/>
<evidence type="ECO:0000313" key="1">
    <source>
        <dbReference type="EMBL" id="VEN51081.1"/>
    </source>
</evidence>
<dbReference type="EMBL" id="CAACVG010008787">
    <property type="protein sequence ID" value="VEN51081.1"/>
    <property type="molecule type" value="Genomic_DNA"/>
</dbReference>
<organism evidence="1 2">
    <name type="scientific">Callosobruchus maculatus</name>
    <name type="common">Southern cowpea weevil</name>
    <name type="synonym">Pulse bruchid</name>
    <dbReference type="NCBI Taxonomy" id="64391"/>
    <lineage>
        <taxon>Eukaryota</taxon>
        <taxon>Metazoa</taxon>
        <taxon>Ecdysozoa</taxon>
        <taxon>Arthropoda</taxon>
        <taxon>Hexapoda</taxon>
        <taxon>Insecta</taxon>
        <taxon>Pterygota</taxon>
        <taxon>Neoptera</taxon>
        <taxon>Endopterygota</taxon>
        <taxon>Coleoptera</taxon>
        <taxon>Polyphaga</taxon>
        <taxon>Cucujiformia</taxon>
        <taxon>Chrysomeloidea</taxon>
        <taxon>Chrysomelidae</taxon>
        <taxon>Bruchinae</taxon>
        <taxon>Bruchini</taxon>
        <taxon>Callosobruchus</taxon>
    </lineage>
</organism>
<gene>
    <name evidence="1" type="ORF">CALMAC_LOCUS11645</name>
</gene>
<evidence type="ECO:0000313" key="2">
    <source>
        <dbReference type="Proteomes" id="UP000410492"/>
    </source>
</evidence>
<dbReference type="Proteomes" id="UP000410492">
    <property type="component" value="Unassembled WGS sequence"/>
</dbReference>
<keyword evidence="2" id="KW-1185">Reference proteome</keyword>
<sequence length="68" mass="8197">MDLFRNHLIIYDDDEWVEVKLIISGIPWQIKERLNHFNMLDELIFFSKIQNDEARCHAHFGVDFSFSV</sequence>
<accession>A0A653CT22</accession>
<reference evidence="1 2" key="1">
    <citation type="submission" date="2019-01" db="EMBL/GenBank/DDBJ databases">
        <authorList>
            <person name="Sayadi A."/>
        </authorList>
    </citation>
    <scope>NUCLEOTIDE SEQUENCE [LARGE SCALE GENOMIC DNA]</scope>
</reference>
<name>A0A653CT22_CALMS</name>
<protein>
    <submittedName>
        <fullName evidence="1">Uncharacterized protein</fullName>
    </submittedName>
</protein>